<evidence type="ECO:0000256" key="3">
    <source>
        <dbReference type="ARBA" id="ARBA00023186"/>
    </source>
</evidence>
<dbReference type="GO" id="GO:0043461">
    <property type="term" value="P:proton-transporting ATP synthase complex assembly"/>
    <property type="evidence" value="ECO:0007669"/>
    <property type="project" value="InterPro"/>
</dbReference>
<proteinExistence type="inferred from homology"/>
<sequence>MKRFYTRVHVERAASGHQVFLDGRPLKTQGGRQQVVDSLALAEALASEWDGQGETIDPARFAYRDMADYALDTLPEGRTAAIAKLLRYAETDTLCYRADPDEPLWHRQRDMWDPLVETLEAREGIVLERVSGVVAKPHAPATMDRLKARVESVDDFTLAALEQLTALSASLCVGLAALDHDADGEALWAAANLEEDWQIEQWGADEEAAARRAKRLEAFLKAMAFVRLAQN</sequence>
<comment type="similarity">
    <text evidence="1">Belongs to the ATP12 family.</text>
</comment>
<evidence type="ECO:0000256" key="1">
    <source>
        <dbReference type="ARBA" id="ARBA00008231"/>
    </source>
</evidence>
<keyword evidence="3" id="KW-0143">Chaperone</keyword>
<protein>
    <submittedName>
        <fullName evidence="4">Chaperone required for the assembly of the mitochondrial F1-ATPase</fullName>
    </submittedName>
</protein>
<accession>A0A0L1KCD6</accession>
<gene>
    <name evidence="4" type="ORF">J121_638</name>
</gene>
<reference evidence="4" key="1">
    <citation type="submission" date="2015-02" db="EMBL/GenBank/DDBJ databases">
        <authorList>
            <person name="Chooi Y.-H."/>
        </authorList>
    </citation>
    <scope>NUCLEOTIDE SEQUENCE [LARGE SCALE GENOMIC DNA]</scope>
    <source>
        <strain evidence="4">LAMA 915</strain>
    </source>
</reference>
<dbReference type="Pfam" id="PF07542">
    <property type="entry name" value="ATP12"/>
    <property type="match status" value="1"/>
</dbReference>
<dbReference type="PANTHER" id="PTHR21013:SF10">
    <property type="entry name" value="ATP SYNTHASE MITOCHONDRIAL F1 COMPLEX ASSEMBLY FACTOR 2"/>
    <property type="match status" value="1"/>
</dbReference>
<evidence type="ECO:0000313" key="5">
    <source>
        <dbReference type="Proteomes" id="UP000037446"/>
    </source>
</evidence>
<dbReference type="InterPro" id="IPR042272">
    <property type="entry name" value="ATP12_ATP_synth-F1-assembly_N"/>
</dbReference>
<keyword evidence="2" id="KW-0809">Transit peptide</keyword>
<name>A0A0L1KCD6_9SPHN</name>
<dbReference type="AlphaFoldDB" id="A0A0L1KCD6"/>
<dbReference type="PATRIC" id="fig|1306953.7.peg.647"/>
<dbReference type="EMBL" id="JYNE01000026">
    <property type="protein sequence ID" value="KNH01507.1"/>
    <property type="molecule type" value="Genomic_DNA"/>
</dbReference>
<organism evidence="4 5">
    <name type="scientific">Qipengyuania citrea LAMA 915</name>
    <dbReference type="NCBI Taxonomy" id="1306953"/>
    <lineage>
        <taxon>Bacteria</taxon>
        <taxon>Pseudomonadati</taxon>
        <taxon>Pseudomonadota</taxon>
        <taxon>Alphaproteobacteria</taxon>
        <taxon>Sphingomonadales</taxon>
        <taxon>Erythrobacteraceae</taxon>
        <taxon>Qipengyuania</taxon>
    </lineage>
</organism>
<dbReference type="RefSeq" id="WP_050600813.1">
    <property type="nucleotide sequence ID" value="NZ_JYNE01000026.1"/>
</dbReference>
<dbReference type="InterPro" id="IPR011419">
    <property type="entry name" value="ATP12_ATP_synth-F1-assembly"/>
</dbReference>
<dbReference type="PANTHER" id="PTHR21013">
    <property type="entry name" value="ATP SYNTHASE MITOCHONDRIAL F1 COMPLEX ASSEMBLY FACTOR 2/ATP12 PROTEIN, MITOCHONDRIAL PRECURSOR"/>
    <property type="match status" value="1"/>
</dbReference>
<evidence type="ECO:0000313" key="4">
    <source>
        <dbReference type="EMBL" id="KNH01507.1"/>
    </source>
</evidence>
<dbReference type="Proteomes" id="UP000037446">
    <property type="component" value="Unassembled WGS sequence"/>
</dbReference>
<dbReference type="InterPro" id="IPR023335">
    <property type="entry name" value="ATP12_ortho_dom_sf"/>
</dbReference>
<comment type="caution">
    <text evidence="4">The sequence shown here is derived from an EMBL/GenBank/DDBJ whole genome shotgun (WGS) entry which is preliminary data.</text>
</comment>
<dbReference type="SUPFAM" id="SSF160909">
    <property type="entry name" value="ATP12-like"/>
    <property type="match status" value="1"/>
</dbReference>
<dbReference type="Gene3D" id="1.10.3580.10">
    <property type="entry name" value="ATP12 ATPase"/>
    <property type="match status" value="1"/>
</dbReference>
<dbReference type="Gene3D" id="3.30.2180.10">
    <property type="entry name" value="ATP12-like"/>
    <property type="match status" value="1"/>
</dbReference>
<evidence type="ECO:0000256" key="2">
    <source>
        <dbReference type="ARBA" id="ARBA00022946"/>
    </source>
</evidence>
<dbReference type="STRING" id="1306953.J121_638"/>